<dbReference type="SMART" id="SM00112">
    <property type="entry name" value="CA"/>
    <property type="match status" value="5"/>
</dbReference>
<feature type="domain" description="Cadherin" evidence="4">
    <location>
        <begin position="2509"/>
        <end position="2615"/>
    </location>
</feature>
<feature type="domain" description="Cadherin" evidence="4">
    <location>
        <begin position="3176"/>
        <end position="3272"/>
    </location>
</feature>
<accession>A0A1N7KP99</accession>
<evidence type="ECO:0000313" key="6">
    <source>
        <dbReference type="Proteomes" id="UP000185639"/>
    </source>
</evidence>
<dbReference type="SUPFAM" id="SSF49313">
    <property type="entry name" value="Cadherin-like"/>
    <property type="match status" value="13"/>
</dbReference>
<dbReference type="RefSeq" id="WP_076514576.1">
    <property type="nucleotide sequence ID" value="NZ_FTOH01000003.1"/>
</dbReference>
<dbReference type="Gene3D" id="2.60.40.2810">
    <property type="match status" value="2"/>
</dbReference>
<keyword evidence="1" id="KW-0812">Transmembrane</keyword>
<dbReference type="InterPro" id="IPR010221">
    <property type="entry name" value="VCBS_dom"/>
</dbReference>
<evidence type="ECO:0000256" key="2">
    <source>
        <dbReference type="ARBA" id="ARBA00022989"/>
    </source>
</evidence>
<feature type="domain" description="Cadherin" evidence="4">
    <location>
        <begin position="2077"/>
        <end position="2155"/>
    </location>
</feature>
<evidence type="ECO:0000313" key="5">
    <source>
        <dbReference type="EMBL" id="SIS63415.1"/>
    </source>
</evidence>
<keyword evidence="6" id="KW-1185">Reference proteome</keyword>
<evidence type="ECO:0000256" key="1">
    <source>
        <dbReference type="ARBA" id="ARBA00022692"/>
    </source>
</evidence>
<proteinExistence type="predicted"/>
<dbReference type="Gene3D" id="2.60.40.3440">
    <property type="match status" value="10"/>
</dbReference>
<dbReference type="NCBIfam" id="TIGR01965">
    <property type="entry name" value="VCBS_repeat"/>
    <property type="match status" value="1"/>
</dbReference>
<dbReference type="PANTHER" id="PTHR24026">
    <property type="entry name" value="FAT ATYPICAL CADHERIN-RELATED"/>
    <property type="match status" value="1"/>
</dbReference>
<feature type="domain" description="Cadherin" evidence="4">
    <location>
        <begin position="2170"/>
        <end position="2248"/>
    </location>
</feature>
<gene>
    <name evidence="5" type="ORF">SAMN05421686_10319</name>
</gene>
<dbReference type="InterPro" id="IPR013783">
    <property type="entry name" value="Ig-like_fold"/>
</dbReference>
<dbReference type="InterPro" id="IPR006644">
    <property type="entry name" value="Cadg"/>
</dbReference>
<keyword evidence="2" id="KW-1133">Transmembrane helix</keyword>
<name>A0A1N7KP99_9GAMM</name>
<organism evidence="5 6">
    <name type="scientific">Thalassolituus maritimus</name>
    <dbReference type="NCBI Taxonomy" id="484498"/>
    <lineage>
        <taxon>Bacteria</taxon>
        <taxon>Pseudomonadati</taxon>
        <taxon>Pseudomonadota</taxon>
        <taxon>Gammaproteobacteria</taxon>
        <taxon>Oceanospirillales</taxon>
        <taxon>Oceanospirillaceae</taxon>
        <taxon>Thalassolituus</taxon>
    </lineage>
</organism>
<sequence>MINFRTALLVSLIAGLTACSSGGSDGDDPRVPDPVNGGDQAPVSLDFSSTPEGNPVEDERWEYQIETNAGTADSVTFRLLSGPTGMEVSPGGRVTWTPTDDHGDTVNVTLEAVYDDGETRLTAQQEFTLQVVHVNDKPLIVSTAPSSAILGGWFRYQVEVADSDDVNNGTDLIFSASLPLVLEANRDKYNLEISPTGLVSLFIPQDFLSDIDTEGLGLEKMLVVSVSVTDGEEDWRSLINLPSRQQWNLQVVEGNLPPEIISDPVTTATEDVKYQYLVEALDIAGQNGLGFDINDDLSFTLTDAPQGMTISSAGLIEWTPTEQGAEPYSENVTVVVADGGEDGADPATQSFSIDVTPVNDAPVLLGAPVSFVDIGTTYSYQVEVLDPDDDNNGTDLTFSLLTAPEGMTVTDQGYVTWIPELASGLISVEVEVVDGGEDGAVPATQSWTIEVRGGDNIAPVIDQGETSVLTMAEDSVGRVTFTASDVNGDTLNWMISSDAGNGAATVSDSGEVTYTPDLNYNGTDSFTVEVSDGVLSDTIDVSVTISAVNDKPVIVSEKPTSAVKGAWFEYQMEVTDVDDENNGTDLTFTASLPLVSEANRPQYNLSVSSTGLVRVYVPTSYSYSVLRLKVGVTDGEEDWRNGINVAPYQFWDLAIVGGNTAPVITSEAVTTATEDVLYSYQVAAEDSAGETAEGDPLQDELTYSLTEAPAGMTISDTGLIEWTPAENGASSYSENVTVIVADGGENDVEAATQSFTVTVTPVNDSPVLSGTPTSFVQLGNSYSYQLEVADADDNNNGSDLTFNLVTAPSGMTVSDTGLVTWTPAIAAGVYNVAVSVTDGGEDGAIPATLAWTVEVRAAANVAPVINEESASIEIDEDTQGNETLTATDANGDTLTWSVISAASNGSATVTGGNVTYTPAANFHGSDSFTVQVSDGDLTDLIVVDVTVNSVNDLPVIDQGATTSLTTPENTEGNITLTASDADGDSLSWSVSAAATHGSASVVDGNVSYTPNENFNGSDSFTVQVTDGTATDIIVVNVTVTAVNQAPVIDQSEASVTTDEDTEGTTTLTATDTDGDVLSWSVSSAASNGLAAVTGGNVTYTPNENFNGSDSFTVLVSDGELSDTIEVSVTVNELNDAPVIDQGATTILTTDEDEEQTLVLSASDVENDSLNWSVSSAAANGFASVVDGTVTYQPAPDFNGTDAFVVMVSDGTDSATIAVSVTVNAVNDLPEITSSAITTATEGVEYSYAVLASDVEDDSLTFSLNTAPAGMSISSSGVITWTPADGISTANVIVAVSDGSGSVTQSFTIAVTDVNDAPVITSVAPTSVVLGEEYTYTPSATDTENDTLTWNLTQKPAGMTINATTGAISWTPAEAGSSGTVRLVANDGNSDSVAQTFVITVSEPDNEAPVIAQGETDTLTTDEDTQGSTTLIATDANGDSLSWSVSSPASNGSAAVVGGNVTYTPNANFNGNDSFTVQVSDGSLTDSIVVNVTVNAVNDLPVIAQGAGTTLTTAENTATGVTLNASDVDGDSLSWSVSTAASDGSASVTAGNVSYTPNAGFNGNDSFTVQVFDGTAPVSFVVNVEVTAVNDAPVIDQETASVSTSEDNQGTTALTATDIDSASLSWTVSVAASHGSAAVSDGNVTYTPHENFNGSDSFTVQVSDGELSDSIVVSVTVTAVNDAPVFANAASTSAVEGSEYRYQAEVTDPDDANNGTDLTFTLDQGSIDAGLTVSGTGLVTWTPDNGVTSTSVSLSVADGGEDGASAAVQNWTITVGSVNDAPVITSEAPTTATEGVEYQYSIQVNDPDDANNGTDLIFTPVLVPEGMSVSNMGLVTWTPENGVESANVEVQVRDGGESGALPDSQSWTITVSPVNDAPEITEGASVALPATEDVQATLALNATDIDNSGAELTWSVLSAPVNGVAAMSGTGNSQSLTYTGNADFNGSDTLVVQVTDGDLTDTITVNVTVAAVNDAAVFTSTPVTTATEGEAYVYFATASDVEGDTLNFSLPVKPVGMSINSTTGEMTWTPANGVESANVTVRVNDGITDTNQSFTITVTAVNNAPDITSVAVTTATEGELYSYTVTASDIDSSDLTFSLTEAPAGMSIDSESGVITWTPENGVESAAVSVEVSDSDLTDSQNFTITVTAVNDAPEIDQGESTVLTTDEDETQTLSLSATDIDGDSLSWSVTSGAANGEASVDSAGLVTYVPAADFNGSDTFTVQVSDGELTDSILVDVSVSEVNDAPVVAQGSVVSMTTAEDTQKSVTLTASDVDGDSLNWAVSTPASNGSAAVAAGVVSYTPAMGYNGSDSFVVSVSDGTETVTVQINVTVTAENDAPVIDQAEASITTAEDTQGTVSLSATDPEGTSLNWSITGVAANGTASVSSSGLVTYDPAANFNGSDSFTVTVSDGDLSDSIVVAVSVTAVNDAPEITEGEAASLSTDEDNMGSVTLNATDVEGDAINWSIQSQASDGVAVVSGAGTSQTVNYTPAADFHGSDSFVVRVSDGDLTDTITVNVTVNAANDAPVITSTEVTTATEGEAYLYTVAANDVDGDALTFSLTEAPEGMVISGSTINWTPENGVETANVTVTVADATAEATQSFTITVTPVNDAPSITSAAVTNATEGEAYSYTVVAEDVDSTELTYSLPSAPEGMNISGATISWTPANGVESANVTVEVSDGSLSDSQSFIITVGATNDAPEIDQGAVTALTTDEDTSATLNLTATDVDSESLTWRISNASENGSASVDASGVVSYEPAADFNGSDSFEVEVSDSELTDTIVVNVTVNPVADAPVIAEGETASRTTNEDTPLTFALNATDVDGGTLTWSISSGASEGTATVSGTGASQTVSYTPAPDFNGTDSFVVQVSDGALTDTINVTMTVTSINDLPEITSVAPVVATEGELYTYLPTATDVEGDALTWNVGTAPASMTVNSATGELNWTPAEGVTSAEVTLLVNDGGANVTQAFTITVTAVNNAPVITQGESTSVTMSEDGAPTPFTLVLNATDSDHAGSELSWSVSSAATNGTATVSGTGLSKTVNYTPDTGFSGADSFTVQVTDGELTDSIVVNVTVEAVNAAPVIDQGDTTTMTLDEDGTQTLSLSATDSDGDSLTWSVTSSASDGGVSVDTNGLVTYVPVADFNGSDTFTIQVSDSELTDSITVSVTVNSVNDVPVIAEGASVTLEVNEDSSDSVTFTASDADGDPLTWSISSGAVEGIVTQTGSEFSYAPAADFNGSDSFVVQVSDGTATGTSTVNVTVIAVNDAPVVTSSPVTTANEYQVYAYDVAASDAEGDAVSYSLTNPPAGMVISSAGEIRWIPESAGTYSVVVNATDGSDAGTQSFDITVNAEPAVAGRAVKGVLANAPVEAAVYAGLDAEGEHSWNVIGTTTTDANGYFGFNLGTQSAPVRVRVTTDAETTMVCDTPSGCLVSPPANFGDSGTPAAGMILDTIVSGADFGGPVAVTPMTHMAATWLQAFPQALDDNNVLLAHKRLAVLFGFTDDSYVSQRVPDLTDAFERNFALSSDEQALRHAIFSASLQETAIVASLPIDSLAENIGLIFGLLGGQMPLKSGELDVSTLGLTDPDTEEPITTISYTGFDTFVASAETVGQFINDGSLDTMIAGFGSLVTDWSPELADPSICLVTDNPELDRTECRNVTTIGEATGYDAANFARALAPIDVAGGYLDDAQAAELANGSTVNRDLGWLYVDEAAQNETAEMLGGLTEVLGYGLKTALCVPQKNNIPYTCTMEKSAGFESLNVSLSNCEGYNGDDSCDLRVTGSANGQSFNVSSRIEDIREMLGGKRRIGLFQTNYDFTAGPLPMCFTGTISNSIATMNLNNFCLILNVSDSRSDLLAPFEDLNAVAYTYIGDEGSDAYNAMENLLDEIVLEIGASGGLSLASTDSNIGTYSMSNIDMSFVFDRESLVKVNKGTPVFDFEVASFSRTNPWGETLNSVSGYPMFKLQVDDTTILTGRNVKDNVGVPPTLSVTNAIVEGLGPVVDIAKEYALSMIDTTVAAPELTPEQWDAIIAEVEANLAYNGTITTTIQDPSVGDRTYIATLTPEGNVFISQENSTANAMQLYLSGATGYIYADETLVATAHLGNSQDGMLLSFVDGSQRRYTNANPNLSGQLDSFLEFLQVLVPPAEETAP</sequence>
<dbReference type="NCBIfam" id="NF012211">
    <property type="entry name" value="tand_rpt_95"/>
    <property type="match status" value="18"/>
</dbReference>
<dbReference type="InterPro" id="IPR002126">
    <property type="entry name" value="Cadherin-like_dom"/>
</dbReference>
<evidence type="ECO:0000256" key="3">
    <source>
        <dbReference type="SAM" id="MobiDB-lite"/>
    </source>
</evidence>
<dbReference type="PROSITE" id="PS50268">
    <property type="entry name" value="CADHERIN_2"/>
    <property type="match status" value="6"/>
</dbReference>
<dbReference type="InterPro" id="IPR015919">
    <property type="entry name" value="Cadherin-like_sf"/>
</dbReference>
<feature type="domain" description="Cadherin" evidence="4">
    <location>
        <begin position="1878"/>
        <end position="1983"/>
    </location>
</feature>
<dbReference type="PANTHER" id="PTHR24026:SF126">
    <property type="entry name" value="PROTOCADHERIN FAT 4"/>
    <property type="match status" value="1"/>
</dbReference>
<dbReference type="Pfam" id="PF17963">
    <property type="entry name" value="Big_9"/>
    <property type="match status" value="18"/>
</dbReference>
<feature type="domain" description="Cadherin" evidence="4">
    <location>
        <begin position="3095"/>
        <end position="3174"/>
    </location>
</feature>
<dbReference type="Pfam" id="PF05345">
    <property type="entry name" value="He_PIG"/>
    <property type="match status" value="13"/>
</dbReference>
<evidence type="ECO:0000259" key="4">
    <source>
        <dbReference type="PROSITE" id="PS50268"/>
    </source>
</evidence>
<dbReference type="Gene3D" id="2.60.40.10">
    <property type="entry name" value="Immunoglobulins"/>
    <property type="match status" value="15"/>
</dbReference>
<protein>
    <submittedName>
        <fullName evidence="5">VCBS repeat-containing protein</fullName>
    </submittedName>
</protein>
<keyword evidence="2" id="KW-0472">Membrane</keyword>
<dbReference type="PROSITE" id="PS51257">
    <property type="entry name" value="PROKAR_LIPOPROTEIN"/>
    <property type="match status" value="1"/>
</dbReference>
<dbReference type="EMBL" id="FTOH01000003">
    <property type="protein sequence ID" value="SIS63415.1"/>
    <property type="molecule type" value="Genomic_DNA"/>
</dbReference>
<dbReference type="GO" id="GO:0007156">
    <property type="term" value="P:homophilic cell adhesion via plasma membrane adhesion molecules"/>
    <property type="evidence" value="ECO:0007669"/>
    <property type="project" value="InterPro"/>
</dbReference>
<feature type="region of interest" description="Disordered" evidence="3">
    <location>
        <begin position="21"/>
        <end position="55"/>
    </location>
</feature>
<dbReference type="SMART" id="SM00736">
    <property type="entry name" value="CADG"/>
    <property type="match status" value="12"/>
</dbReference>
<dbReference type="GO" id="GO:0005886">
    <property type="term" value="C:plasma membrane"/>
    <property type="evidence" value="ECO:0007669"/>
    <property type="project" value="UniProtKB-SubCell"/>
</dbReference>
<dbReference type="STRING" id="484498.SAMN05421686_10319"/>
<dbReference type="Proteomes" id="UP000185639">
    <property type="component" value="Unassembled WGS sequence"/>
</dbReference>
<dbReference type="GO" id="GO:0005509">
    <property type="term" value="F:calcium ion binding"/>
    <property type="evidence" value="ECO:0007669"/>
    <property type="project" value="InterPro"/>
</dbReference>
<reference evidence="6" key="1">
    <citation type="submission" date="2017-01" db="EMBL/GenBank/DDBJ databases">
        <authorList>
            <person name="Varghese N."/>
            <person name="Submissions S."/>
        </authorList>
    </citation>
    <scope>NUCLEOTIDE SEQUENCE [LARGE SCALE GENOMIC DNA]</scope>
    <source>
        <strain evidence="6">DSM 24913</strain>
    </source>
</reference>